<dbReference type="NCBIfam" id="TIGR01460">
    <property type="entry name" value="HAD-SF-IIA"/>
    <property type="match status" value="1"/>
</dbReference>
<dbReference type="Gene3D" id="3.40.50.1000">
    <property type="entry name" value="HAD superfamily/HAD-like"/>
    <property type="match status" value="1"/>
</dbReference>
<dbReference type="AlphaFoldDB" id="A0A0X3NUP3"/>
<gene>
    <name evidence="1" type="primary">CECR5</name>
    <name evidence="1" type="ORF">TR113509</name>
</gene>
<dbReference type="Pfam" id="PF13242">
    <property type="entry name" value="Hydrolase_like"/>
    <property type="match status" value="1"/>
</dbReference>
<dbReference type="GO" id="GO:0046474">
    <property type="term" value="P:glycerophospholipid biosynthetic process"/>
    <property type="evidence" value="ECO:0007669"/>
    <property type="project" value="TreeGrafter"/>
</dbReference>
<dbReference type="NCBIfam" id="TIGR01456">
    <property type="entry name" value="CECR5"/>
    <property type="match status" value="1"/>
</dbReference>
<dbReference type="SUPFAM" id="SSF56784">
    <property type="entry name" value="HAD-like"/>
    <property type="match status" value="1"/>
</dbReference>
<dbReference type="InterPro" id="IPR050324">
    <property type="entry name" value="CDP-alcohol_PTase-I"/>
</dbReference>
<proteinExistence type="predicted"/>
<protein>
    <submittedName>
        <fullName evidence="1">Cat eye syndrome critical region protein 5</fullName>
    </submittedName>
</protein>
<accession>A0A0X3NUP3</accession>
<sequence>MIKISPQDIVMSHTPLRQYSELFDRHVAVCGLGPVKEIAHNLGFKKVSTIEEISAAFPFLDACKPKEEMHTGPISHPNLEKIEAIILFGEPQRWEHSLQILLDLLIHDGDPSKNLEDCGSDYQSHLPVFACSSDLVWAGEAPSPRLAHGSFLICLESLYERITGHRLQYTSLIGKPSPVTYTFALSQLNAIAAKDFGATQPLRRIYCIGDNVDVDVYGANLYNLCLKTLTSEAFTKISRRVHSLIQEEHPNLTSMPFSEPGPEEAGQRSIYDTLIESSLAMPNILQQLAAHTHLEESVCSFSSILVLTGVYQEHHKLRVKWPDLLKPVKDIHPDLPHLPSLRVPDFVARDIEEAIKYILFLEGCLNEQIQVTRSCPYLDESHKD</sequence>
<dbReference type="PANTHER" id="PTHR14269:SF4">
    <property type="entry name" value="CAT EYE SYNDROME CRITICAL REGION PROTEIN 5"/>
    <property type="match status" value="1"/>
</dbReference>
<organism evidence="1">
    <name type="scientific">Schistocephalus solidus</name>
    <name type="common">Tapeworm</name>
    <dbReference type="NCBI Taxonomy" id="70667"/>
    <lineage>
        <taxon>Eukaryota</taxon>
        <taxon>Metazoa</taxon>
        <taxon>Spiralia</taxon>
        <taxon>Lophotrochozoa</taxon>
        <taxon>Platyhelminthes</taxon>
        <taxon>Cestoda</taxon>
        <taxon>Eucestoda</taxon>
        <taxon>Diphyllobothriidea</taxon>
        <taxon>Diphyllobothriidae</taxon>
        <taxon>Schistocephalus</taxon>
    </lineage>
</organism>
<dbReference type="InterPro" id="IPR006357">
    <property type="entry name" value="HAD-SF_hydro_IIA"/>
</dbReference>
<dbReference type="InterPro" id="IPR036412">
    <property type="entry name" value="HAD-like_sf"/>
</dbReference>
<evidence type="ECO:0000313" key="1">
    <source>
        <dbReference type="EMBL" id="JAP43298.1"/>
    </source>
</evidence>
<dbReference type="EMBL" id="GEEE01019927">
    <property type="protein sequence ID" value="JAP43298.1"/>
    <property type="molecule type" value="Transcribed_RNA"/>
</dbReference>
<reference evidence="1" key="1">
    <citation type="submission" date="2016-01" db="EMBL/GenBank/DDBJ databases">
        <title>Reference transcriptome for the parasite Schistocephalus solidus: insights into the molecular evolution of parasitism.</title>
        <authorList>
            <person name="Hebert F.O."/>
            <person name="Grambauer S."/>
            <person name="Barber I."/>
            <person name="Landry C.R."/>
            <person name="Aubin-Horth N."/>
        </authorList>
    </citation>
    <scope>NUCLEOTIDE SEQUENCE</scope>
</reference>
<name>A0A0X3NUP3_SCHSO</name>
<dbReference type="InterPro" id="IPR023214">
    <property type="entry name" value="HAD_sf"/>
</dbReference>
<dbReference type="InterPro" id="IPR006353">
    <property type="entry name" value="HAD-SF_hydro_IIA_CECR5"/>
</dbReference>
<dbReference type="PANTHER" id="PTHR14269">
    <property type="entry name" value="CDP-DIACYLGLYCEROL--GLYCEROL-3-PHOSPHATE 3-PHOSPHATIDYLTRANSFERASE-RELATED"/>
    <property type="match status" value="1"/>
</dbReference>
<dbReference type="GO" id="GO:0005739">
    <property type="term" value="C:mitochondrion"/>
    <property type="evidence" value="ECO:0007669"/>
    <property type="project" value="TreeGrafter"/>
</dbReference>